<dbReference type="Proteomes" id="UP000094243">
    <property type="component" value="Unassembled WGS sequence"/>
</dbReference>
<feature type="region of interest" description="Disordered" evidence="1">
    <location>
        <begin position="88"/>
        <end position="116"/>
    </location>
</feature>
<keyword evidence="3" id="KW-1185">Reference proteome</keyword>
<dbReference type="AlphaFoldDB" id="A0A1E3S2Z7"/>
<reference evidence="3" key="1">
    <citation type="submission" date="2016-09" db="EMBL/GenBank/DDBJ databases">
        <authorList>
            <person name="Greninger A.L."/>
            <person name="Jerome K.R."/>
            <person name="Mcnair B."/>
            <person name="Wallis C."/>
            <person name="Fang F."/>
        </authorList>
    </citation>
    <scope>NUCLEOTIDE SEQUENCE [LARGE SCALE GENOMIC DNA]</scope>
    <source>
        <strain evidence="3">M7</strain>
    </source>
</reference>
<protein>
    <submittedName>
        <fullName evidence="2">Uncharacterized protein</fullName>
    </submittedName>
</protein>
<proteinExistence type="predicted"/>
<organism evidence="2 3">
    <name type="scientific">Mycolicibacterium holsaticum</name>
    <dbReference type="NCBI Taxonomy" id="152142"/>
    <lineage>
        <taxon>Bacteria</taxon>
        <taxon>Bacillati</taxon>
        <taxon>Actinomycetota</taxon>
        <taxon>Actinomycetes</taxon>
        <taxon>Mycobacteriales</taxon>
        <taxon>Mycobacteriaceae</taxon>
        <taxon>Mycolicibacterium</taxon>
    </lineage>
</organism>
<evidence type="ECO:0000256" key="1">
    <source>
        <dbReference type="SAM" id="MobiDB-lite"/>
    </source>
</evidence>
<dbReference type="EMBL" id="MIGZ01000002">
    <property type="protein sequence ID" value="ODQ96543.1"/>
    <property type="molecule type" value="Genomic_DNA"/>
</dbReference>
<feature type="compositionally biased region" description="Basic and acidic residues" evidence="1">
    <location>
        <begin position="107"/>
        <end position="116"/>
    </location>
</feature>
<gene>
    <name evidence="2" type="ORF">BHQ17_00625</name>
</gene>
<name>A0A1E3S2Z7_9MYCO</name>
<comment type="caution">
    <text evidence="2">The sequence shown here is derived from an EMBL/GenBank/DDBJ whole genome shotgun (WGS) entry which is preliminary data.</text>
</comment>
<evidence type="ECO:0000313" key="2">
    <source>
        <dbReference type="EMBL" id="ODQ96543.1"/>
    </source>
</evidence>
<evidence type="ECO:0000313" key="3">
    <source>
        <dbReference type="Proteomes" id="UP000094243"/>
    </source>
</evidence>
<sequence>MLSVGPAEAIRVTGGEKVSQLSDGLIYEGFQDGGFDVGVPLLTACTGELTELPKQLQESVTRMRRHAWCQSRSRTWFVEGFAIFQHPQIRHGTPPQLTDMRPRKTRQLGDRRRQSR</sequence>
<accession>A0A1E3S2Z7</accession>